<name>A0A7W5E183_9BACT</name>
<accession>A0A7W5E183</accession>
<dbReference type="Gene3D" id="3.10.490.10">
    <property type="entry name" value="Gamma-glutamyl cyclotransferase-like"/>
    <property type="match status" value="1"/>
</dbReference>
<dbReference type="InterPro" id="IPR009288">
    <property type="entry name" value="AIG2-like_dom"/>
</dbReference>
<reference evidence="2 3" key="1">
    <citation type="submission" date="2020-08" db="EMBL/GenBank/DDBJ databases">
        <title>Genomic Encyclopedia of Type Strains, Phase III (KMG-III): the genomes of soil and plant-associated and newly described type strains.</title>
        <authorList>
            <person name="Whitman W."/>
        </authorList>
    </citation>
    <scope>NUCLEOTIDE SEQUENCE [LARGE SCALE GENOMIC DNA]</scope>
    <source>
        <strain evidence="2 3">CECT 8075</strain>
    </source>
</reference>
<keyword evidence="3" id="KW-1185">Reference proteome</keyword>
<keyword evidence="2" id="KW-0808">Transferase</keyword>
<evidence type="ECO:0000259" key="1">
    <source>
        <dbReference type="Pfam" id="PF06094"/>
    </source>
</evidence>
<dbReference type="InterPro" id="IPR036568">
    <property type="entry name" value="GGCT-like_sf"/>
</dbReference>
<dbReference type="AlphaFoldDB" id="A0A7W5E183"/>
<sequence>MPTSPDSNLIDSFFVYGTLCRGQCRERCWPHPPLAVTPGWVCGALYGRSDYPALTVGDDRVQGELWQFERAYLAEVLKVIDAVEGTHQPGTANLYDRVVVEVYRSDSIDQSEITSDDCIGKAWGYHYATPPELDGFVRIRPNVTQCVRWPPA</sequence>
<dbReference type="Proteomes" id="UP000536179">
    <property type="component" value="Unassembled WGS sequence"/>
</dbReference>
<dbReference type="Pfam" id="PF06094">
    <property type="entry name" value="GGACT"/>
    <property type="match status" value="1"/>
</dbReference>
<organism evidence="2 3">
    <name type="scientific">Aporhodopirellula rubra</name>
    <dbReference type="NCBI Taxonomy" id="980271"/>
    <lineage>
        <taxon>Bacteria</taxon>
        <taxon>Pseudomonadati</taxon>
        <taxon>Planctomycetota</taxon>
        <taxon>Planctomycetia</taxon>
        <taxon>Pirellulales</taxon>
        <taxon>Pirellulaceae</taxon>
        <taxon>Aporhodopirellula</taxon>
    </lineage>
</organism>
<dbReference type="EMBL" id="JACHXU010000015">
    <property type="protein sequence ID" value="MBB3208280.1"/>
    <property type="molecule type" value="Genomic_DNA"/>
</dbReference>
<protein>
    <submittedName>
        <fullName evidence="2">Gamma-glutamylcyclotransferase (GGCT)/AIG2-like uncharacterized protein YtfP</fullName>
    </submittedName>
</protein>
<dbReference type="InterPro" id="IPR013024">
    <property type="entry name" value="GGCT-like"/>
</dbReference>
<dbReference type="RefSeq" id="WP_184306507.1">
    <property type="nucleotide sequence ID" value="NZ_JACHXU010000015.1"/>
</dbReference>
<dbReference type="CDD" id="cd06661">
    <property type="entry name" value="GGCT_like"/>
    <property type="match status" value="1"/>
</dbReference>
<proteinExistence type="predicted"/>
<dbReference type="GO" id="GO:0016740">
    <property type="term" value="F:transferase activity"/>
    <property type="evidence" value="ECO:0007669"/>
    <property type="project" value="UniProtKB-KW"/>
</dbReference>
<dbReference type="SUPFAM" id="SSF110857">
    <property type="entry name" value="Gamma-glutamyl cyclotransferase-like"/>
    <property type="match status" value="1"/>
</dbReference>
<feature type="domain" description="Gamma-glutamylcyclotransferase AIG2-like" evidence="1">
    <location>
        <begin position="13"/>
        <end position="129"/>
    </location>
</feature>
<evidence type="ECO:0000313" key="3">
    <source>
        <dbReference type="Proteomes" id="UP000536179"/>
    </source>
</evidence>
<comment type="caution">
    <text evidence="2">The sequence shown here is derived from an EMBL/GenBank/DDBJ whole genome shotgun (WGS) entry which is preliminary data.</text>
</comment>
<gene>
    <name evidence="2" type="ORF">FHS27_004108</name>
</gene>
<evidence type="ECO:0000313" key="2">
    <source>
        <dbReference type="EMBL" id="MBB3208280.1"/>
    </source>
</evidence>